<keyword evidence="8" id="KW-0333">Golgi apparatus</keyword>
<comment type="subcellular location">
    <subcellularLocation>
        <location evidence="1">Endosome membrane</location>
        <topology evidence="1">Multi-pass membrane protein</topology>
    </subcellularLocation>
    <subcellularLocation>
        <location evidence="2">Golgi apparatus membrane</location>
        <topology evidence="2">Multi-pass membrane protein</topology>
    </subcellularLocation>
</comment>
<dbReference type="HOGENOM" id="CLU_091875_0_1_1"/>
<keyword evidence="7" id="KW-1133">Transmembrane helix</keyword>
<keyword evidence="5" id="KW-0732">Signal</keyword>
<keyword evidence="4" id="KW-0812">Transmembrane</keyword>
<organism evidence="11 12">
    <name type="scientific">Amborella trichopoda</name>
    <dbReference type="NCBI Taxonomy" id="13333"/>
    <lineage>
        <taxon>Eukaryota</taxon>
        <taxon>Viridiplantae</taxon>
        <taxon>Streptophyta</taxon>
        <taxon>Embryophyta</taxon>
        <taxon>Tracheophyta</taxon>
        <taxon>Spermatophyta</taxon>
        <taxon>Magnoliopsida</taxon>
        <taxon>Amborellales</taxon>
        <taxon>Amborellaceae</taxon>
        <taxon>Amborella</taxon>
    </lineage>
</organism>
<evidence type="ECO:0000256" key="4">
    <source>
        <dbReference type="ARBA" id="ARBA00022692"/>
    </source>
</evidence>
<dbReference type="eggNOG" id="KOG1278">
    <property type="taxonomic scope" value="Eukaryota"/>
</dbReference>
<evidence type="ECO:0000313" key="11">
    <source>
        <dbReference type="EMBL" id="ERM94350.1"/>
    </source>
</evidence>
<evidence type="ECO:0000256" key="1">
    <source>
        <dbReference type="ARBA" id="ARBA00004337"/>
    </source>
</evidence>
<accession>W1NGQ6</accession>
<dbReference type="EMBL" id="KI397513">
    <property type="protein sequence ID" value="ERM94350.1"/>
    <property type="molecule type" value="Genomic_DNA"/>
</dbReference>
<dbReference type="AlphaFoldDB" id="W1NGQ6"/>
<dbReference type="PANTHER" id="PTHR10766">
    <property type="entry name" value="TRANSMEMBRANE 9 SUPERFAMILY PROTEIN"/>
    <property type="match status" value="1"/>
</dbReference>
<dbReference type="PANTHER" id="PTHR10766:SF55">
    <property type="entry name" value="TRANSMEMBRANE 9 SUPERFAMILY MEMBER 4"/>
    <property type="match status" value="1"/>
</dbReference>
<reference evidence="12" key="1">
    <citation type="journal article" date="2013" name="Science">
        <title>The Amborella genome and the evolution of flowering plants.</title>
        <authorList>
            <consortium name="Amborella Genome Project"/>
        </authorList>
    </citation>
    <scope>NUCLEOTIDE SEQUENCE [LARGE SCALE GENOMIC DNA]</scope>
</reference>
<evidence type="ECO:0000256" key="6">
    <source>
        <dbReference type="ARBA" id="ARBA00022753"/>
    </source>
</evidence>
<evidence type="ECO:0000256" key="10">
    <source>
        <dbReference type="RuleBase" id="RU363079"/>
    </source>
</evidence>
<protein>
    <recommendedName>
        <fullName evidence="10">Transmembrane 9 superfamily member</fullName>
    </recommendedName>
</protein>
<name>W1NGQ6_AMBTC</name>
<evidence type="ECO:0000256" key="7">
    <source>
        <dbReference type="ARBA" id="ARBA00022989"/>
    </source>
</evidence>
<dbReference type="STRING" id="13333.W1NGQ6"/>
<evidence type="ECO:0000256" key="8">
    <source>
        <dbReference type="ARBA" id="ARBA00023034"/>
    </source>
</evidence>
<comment type="similarity">
    <text evidence="3 10">Belongs to the nonaspanin (TM9SF) (TC 9.A.2) family.</text>
</comment>
<keyword evidence="6" id="KW-0967">Endosome</keyword>
<evidence type="ECO:0000256" key="2">
    <source>
        <dbReference type="ARBA" id="ARBA00004653"/>
    </source>
</evidence>
<dbReference type="GO" id="GO:0000139">
    <property type="term" value="C:Golgi membrane"/>
    <property type="evidence" value="ECO:0007669"/>
    <property type="project" value="UniProtKB-SubCell"/>
</dbReference>
<dbReference type="GO" id="GO:0010008">
    <property type="term" value="C:endosome membrane"/>
    <property type="evidence" value="ECO:0007669"/>
    <property type="project" value="UniProtKB-SubCell"/>
</dbReference>
<evidence type="ECO:0000256" key="5">
    <source>
        <dbReference type="ARBA" id="ARBA00022729"/>
    </source>
</evidence>
<evidence type="ECO:0000256" key="9">
    <source>
        <dbReference type="ARBA" id="ARBA00023136"/>
    </source>
</evidence>
<keyword evidence="12" id="KW-1185">Reference proteome</keyword>
<gene>
    <name evidence="11" type="ORF">AMTR_s00010p00245470</name>
</gene>
<sequence length="119" mass="13676">MSDAFYLPGSYPHKYLKGDELWVKVHSLTSVETELPYRYYSLPFCKPLDGIKDSAENLGELLMGDHIENSPYRFKMNTNESDIFLCATNPLSKDDVKLLKKMIDEPYQVNLVLENLPAI</sequence>
<dbReference type="Pfam" id="PF02990">
    <property type="entry name" value="EMP70"/>
    <property type="match status" value="1"/>
</dbReference>
<dbReference type="Proteomes" id="UP000017836">
    <property type="component" value="Unassembled WGS sequence"/>
</dbReference>
<dbReference type="Gramene" id="ERM94350">
    <property type="protein sequence ID" value="ERM94350"/>
    <property type="gene ID" value="AMTR_s00010p00245470"/>
</dbReference>
<evidence type="ECO:0000256" key="3">
    <source>
        <dbReference type="ARBA" id="ARBA00005227"/>
    </source>
</evidence>
<keyword evidence="9" id="KW-0472">Membrane</keyword>
<dbReference type="InterPro" id="IPR004240">
    <property type="entry name" value="EMP70"/>
</dbReference>
<dbReference type="OMA" id="FFRVDIM"/>
<proteinExistence type="inferred from homology"/>
<evidence type="ECO:0000313" key="12">
    <source>
        <dbReference type="Proteomes" id="UP000017836"/>
    </source>
</evidence>